<dbReference type="EnsemblMetazoa" id="CPIJ015589-RA">
    <property type="protein sequence ID" value="CPIJ015589-PA"/>
    <property type="gene ID" value="CPIJ015589"/>
</dbReference>
<dbReference type="STRING" id="7176.B0X8A2"/>
<dbReference type="VEuPathDB" id="VectorBase:CQUJHB008065"/>
<evidence type="ECO:0000259" key="2">
    <source>
        <dbReference type="Pfam" id="PF05131"/>
    </source>
</evidence>
<feature type="region of interest" description="Disordered" evidence="1">
    <location>
        <begin position="1"/>
        <end position="32"/>
    </location>
</feature>
<reference evidence="3" key="1">
    <citation type="submission" date="2007-03" db="EMBL/GenBank/DDBJ databases">
        <title>Annotation of Culex pipiens quinquefasciatus.</title>
        <authorList>
            <consortium name="The Broad Institute Genome Sequencing Platform"/>
            <person name="Atkinson P.W."/>
            <person name="Hemingway J."/>
            <person name="Christensen B.M."/>
            <person name="Higgs S."/>
            <person name="Kodira C."/>
            <person name="Hannick L."/>
            <person name="Megy K."/>
            <person name="O'Leary S."/>
            <person name="Pearson M."/>
            <person name="Haas B.J."/>
            <person name="Mauceli E."/>
            <person name="Wortman J.R."/>
            <person name="Lee N.H."/>
            <person name="Guigo R."/>
            <person name="Stanke M."/>
            <person name="Alvarado L."/>
            <person name="Amedeo P."/>
            <person name="Antoine C.H."/>
            <person name="Arensburger P."/>
            <person name="Bidwell S.L."/>
            <person name="Crawford M."/>
            <person name="Camaro F."/>
            <person name="Devon K."/>
            <person name="Engels R."/>
            <person name="Hammond M."/>
            <person name="Howarth C."/>
            <person name="Koehrsen M."/>
            <person name="Lawson D."/>
            <person name="Montgomery P."/>
            <person name="Nene V."/>
            <person name="Nusbaum C."/>
            <person name="Puiu D."/>
            <person name="Romero-Severson J."/>
            <person name="Severson D.W."/>
            <person name="Shumway M."/>
            <person name="Sisk P."/>
            <person name="Stolte C."/>
            <person name="Zeng Q."/>
            <person name="Eisenstadt E."/>
            <person name="Fraser-Liggett C."/>
            <person name="Strausberg R."/>
            <person name="Galagan J."/>
            <person name="Birren B."/>
            <person name="Collins F.H."/>
        </authorList>
    </citation>
    <scope>NUCLEOTIDE SEQUENCE [LARGE SCALE GENOMIC DNA]</scope>
    <source>
        <strain evidence="3">JHB</strain>
    </source>
</reference>
<organism>
    <name type="scientific">Culex quinquefasciatus</name>
    <name type="common">Southern house mosquito</name>
    <name type="synonym">Culex pungens</name>
    <dbReference type="NCBI Taxonomy" id="7176"/>
    <lineage>
        <taxon>Eukaryota</taxon>
        <taxon>Metazoa</taxon>
        <taxon>Ecdysozoa</taxon>
        <taxon>Arthropoda</taxon>
        <taxon>Hexapoda</taxon>
        <taxon>Insecta</taxon>
        <taxon>Pterygota</taxon>
        <taxon>Neoptera</taxon>
        <taxon>Endopterygota</taxon>
        <taxon>Diptera</taxon>
        <taxon>Nematocera</taxon>
        <taxon>Culicoidea</taxon>
        <taxon>Culicidae</taxon>
        <taxon>Culicinae</taxon>
        <taxon>Culicini</taxon>
        <taxon>Culex</taxon>
        <taxon>Culex</taxon>
    </lineage>
</organism>
<evidence type="ECO:0000313" key="3">
    <source>
        <dbReference type="EMBL" id="EDS42371.1"/>
    </source>
</evidence>
<evidence type="ECO:0000313" key="5">
    <source>
        <dbReference type="Proteomes" id="UP000002320"/>
    </source>
</evidence>
<dbReference type="Proteomes" id="UP000002320">
    <property type="component" value="Unassembled WGS sequence"/>
</dbReference>
<dbReference type="Pfam" id="PF05131">
    <property type="entry name" value="Pep3_Vps18"/>
    <property type="match status" value="1"/>
</dbReference>
<dbReference type="AlphaFoldDB" id="B0X8A2"/>
<dbReference type="KEGG" id="cqu:CpipJ_CPIJ015589"/>
<feature type="domain" description="Pep3/Vps18 beta-propeller" evidence="2">
    <location>
        <begin position="41"/>
        <end position="183"/>
    </location>
</feature>
<dbReference type="InParanoid" id="B0X8A2"/>
<evidence type="ECO:0000256" key="1">
    <source>
        <dbReference type="SAM" id="MobiDB-lite"/>
    </source>
</evidence>
<sequence length="420" mass="46151">MASMFDQYSSALVRETSTAPEPPSQPQSSGYVTVRTKKEIPIFAKQKMNLNLPTGILHLSVQNDWVIILMTNLTIFRLNIKQPDRFTEVPIDKYVGGLKPTGLFLDPLGAHVMVTFVPKSPGFTPEVLYLPRTSFKPKFVAKLKDQEITAVGFNYSNNSESSTGPILLGTSKGTIWEADIGVDGGDKLIQQNLRQQKLILVAIFSSVHPIVDFFPLLLLLLRIVAYDVVGSNDDDGMKIVGKNAAFTTPRQNKTGNQRAERFFAWVKARACLFKANCDRLTLASENCQYSKSPSFQFCGVPSTALCGHGATQKELHTVAETLSPGKEPFPDLDKNLTRMPGQYGIEDGDGGGGSPAEREALRVRGPISWSARTSRELLKLRAGSFCALMVHDLERARLVLSTGLGRFTADNRDGPSREKA</sequence>
<dbReference type="InterPro" id="IPR007810">
    <property type="entry name" value="Pep3/Vps18_beta-prop"/>
</dbReference>
<dbReference type="eggNOG" id="KOG2034">
    <property type="taxonomic scope" value="Eukaryota"/>
</dbReference>
<gene>
    <name evidence="4" type="primary">6049046</name>
    <name evidence="3" type="ORF">CpipJ_CPIJ015589</name>
</gene>
<feature type="compositionally biased region" description="Polar residues" evidence="1">
    <location>
        <begin position="1"/>
        <end position="19"/>
    </location>
</feature>
<dbReference type="OrthoDB" id="1845386at2759"/>
<reference evidence="4" key="2">
    <citation type="submission" date="2021-02" db="UniProtKB">
        <authorList>
            <consortium name="EnsemblMetazoa"/>
        </authorList>
    </citation>
    <scope>IDENTIFICATION</scope>
    <source>
        <strain evidence="4">JHB</strain>
    </source>
</reference>
<evidence type="ECO:0000313" key="4">
    <source>
        <dbReference type="EnsemblMetazoa" id="CPIJ015589-PA"/>
    </source>
</evidence>
<dbReference type="EMBL" id="DS232479">
    <property type="protein sequence ID" value="EDS42371.1"/>
    <property type="molecule type" value="Genomic_DNA"/>
</dbReference>
<protein>
    <recommendedName>
        <fullName evidence="2">Pep3/Vps18 beta-propeller domain-containing protein</fullName>
    </recommendedName>
</protein>
<name>B0X8A2_CULQU</name>
<accession>B0X8A2</accession>
<proteinExistence type="predicted"/>
<dbReference type="VEuPathDB" id="VectorBase:CPIJ015589"/>
<keyword evidence="5" id="KW-1185">Reference proteome</keyword>
<dbReference type="HOGENOM" id="CLU_654275_0_0_1"/>